<protein>
    <submittedName>
        <fullName evidence="13">Cobalt-zinc-cadmium efflux system protein</fullName>
    </submittedName>
    <submittedName>
        <fullName evidence="12">RND-type cobalt-zinc-cadmium efflux pump associated metal detoxification protein CzcD</fullName>
    </submittedName>
</protein>
<keyword evidence="5" id="KW-0862">Zinc</keyword>
<evidence type="ECO:0000313" key="13">
    <source>
        <dbReference type="EMBL" id="SCC82243.1"/>
    </source>
</evidence>
<reference evidence="13 15" key="2">
    <citation type="submission" date="2016-08" db="EMBL/GenBank/DDBJ databases">
        <authorList>
            <person name="Varghese N."/>
            <person name="Submissions Spin"/>
        </authorList>
    </citation>
    <scope>NUCLEOTIDE SEQUENCE [LARGE SCALE GENOMIC DNA]</scope>
    <source>
        <strain evidence="13 15">HL-109</strain>
    </source>
</reference>
<dbReference type="SUPFAM" id="SSF161111">
    <property type="entry name" value="Cation efflux protein transmembrane domain-like"/>
    <property type="match status" value="1"/>
</dbReference>
<accession>A0A0P7Y4W8</accession>
<feature type="transmembrane region" description="Helical" evidence="9">
    <location>
        <begin position="153"/>
        <end position="175"/>
    </location>
</feature>
<reference evidence="12 14" key="1">
    <citation type="submission" date="2015-09" db="EMBL/GenBank/DDBJ databases">
        <title>Identification and resolution of microdiversity through metagenomic sequencing of parallel consortia.</title>
        <authorList>
            <person name="Nelson W.C."/>
            <person name="Romine M.F."/>
            <person name="Lindemann S.R."/>
        </authorList>
    </citation>
    <scope>NUCLEOTIDE SEQUENCE [LARGE SCALE GENOMIC DNA]</scope>
    <source>
        <strain evidence="12">HL-109</strain>
    </source>
</reference>
<dbReference type="RefSeq" id="WP_074445774.1">
    <property type="nucleotide sequence ID" value="NZ_FMBM01000002.1"/>
</dbReference>
<dbReference type="PANTHER" id="PTHR11562:SF17">
    <property type="entry name" value="RE54080P-RELATED"/>
    <property type="match status" value="1"/>
</dbReference>
<evidence type="ECO:0000256" key="9">
    <source>
        <dbReference type="SAM" id="Phobius"/>
    </source>
</evidence>
<dbReference type="Proteomes" id="UP000050497">
    <property type="component" value="Unassembled WGS sequence"/>
</dbReference>
<keyword evidence="7" id="KW-0406">Ion transport</keyword>
<dbReference type="InterPro" id="IPR050681">
    <property type="entry name" value="CDF/SLC30A"/>
</dbReference>
<evidence type="ECO:0000313" key="15">
    <source>
        <dbReference type="Proteomes" id="UP000182800"/>
    </source>
</evidence>
<keyword evidence="15" id="KW-1185">Reference proteome</keyword>
<evidence type="ECO:0000256" key="4">
    <source>
        <dbReference type="ARBA" id="ARBA00022692"/>
    </source>
</evidence>
<dbReference type="EMBL" id="FMBM01000002">
    <property type="protein sequence ID" value="SCC82243.1"/>
    <property type="molecule type" value="Genomic_DNA"/>
</dbReference>
<dbReference type="Pfam" id="PF01545">
    <property type="entry name" value="Cation_efflux"/>
    <property type="match status" value="1"/>
</dbReference>
<feature type="transmembrane region" description="Helical" evidence="9">
    <location>
        <begin position="181"/>
        <end position="199"/>
    </location>
</feature>
<evidence type="ECO:0000256" key="8">
    <source>
        <dbReference type="ARBA" id="ARBA00023136"/>
    </source>
</evidence>
<dbReference type="STRING" id="1653334.GA0071312_3224"/>
<keyword evidence="5" id="KW-0864">Zinc transport</keyword>
<comment type="similarity">
    <text evidence="2">Belongs to the cation diffusion facilitator (CDF) transporter (TC 2.A.4) family. SLC30A subfamily.</text>
</comment>
<dbReference type="PANTHER" id="PTHR11562">
    <property type="entry name" value="CATION EFFLUX PROTEIN/ ZINC TRANSPORTER"/>
    <property type="match status" value="1"/>
</dbReference>
<feature type="transmembrane region" description="Helical" evidence="9">
    <location>
        <begin position="45"/>
        <end position="65"/>
    </location>
</feature>
<dbReference type="AlphaFoldDB" id="A0A0P7Y4W8"/>
<feature type="transmembrane region" description="Helical" evidence="9">
    <location>
        <begin position="21"/>
        <end position="39"/>
    </location>
</feature>
<evidence type="ECO:0000259" key="10">
    <source>
        <dbReference type="Pfam" id="PF01545"/>
    </source>
</evidence>
<evidence type="ECO:0000256" key="7">
    <source>
        <dbReference type="ARBA" id="ARBA00023065"/>
    </source>
</evidence>
<organism evidence="12 14">
    <name type="scientific">Saliniramus fredricksonii</name>
    <dbReference type="NCBI Taxonomy" id="1653334"/>
    <lineage>
        <taxon>Bacteria</taxon>
        <taxon>Pseudomonadati</taxon>
        <taxon>Pseudomonadota</taxon>
        <taxon>Alphaproteobacteria</taxon>
        <taxon>Hyphomicrobiales</taxon>
        <taxon>Salinarimonadaceae</taxon>
        <taxon>Saliniramus</taxon>
    </lineage>
</organism>
<comment type="subcellular location">
    <subcellularLocation>
        <location evidence="1">Membrane</location>
        <topology evidence="1">Multi-pass membrane protein</topology>
    </subcellularLocation>
</comment>
<keyword evidence="8 9" id="KW-0472">Membrane</keyword>
<dbReference type="Gene3D" id="1.20.1510.10">
    <property type="entry name" value="Cation efflux protein transmembrane domain"/>
    <property type="match status" value="1"/>
</dbReference>
<evidence type="ECO:0000256" key="1">
    <source>
        <dbReference type="ARBA" id="ARBA00004141"/>
    </source>
</evidence>
<gene>
    <name evidence="12" type="primary">czcD</name>
    <name evidence="13" type="ORF">GA0071312_3224</name>
    <name evidence="12" type="ORF">HLUCCO17_04965</name>
</gene>
<keyword evidence="3" id="KW-0813">Transport</keyword>
<feature type="domain" description="Cation efflux protein cytoplasmic" evidence="11">
    <location>
        <begin position="214"/>
        <end position="279"/>
    </location>
</feature>
<evidence type="ECO:0000256" key="5">
    <source>
        <dbReference type="ARBA" id="ARBA00022906"/>
    </source>
</evidence>
<sequence>MPHDHGHVHIDPKSGDRRVSVAIWANALLTVAQIIGGILSGSLALIADALHNFSDMASLVIAFAARKIARRPPDSRMTFGYGRIEIVAALINYVTLILVGFYLIYEGGMRMIDPPEVAGWTVVILGIIALAVDLLTALLTWSMQKGSLNIRALFLHNLSDALASVAVIFGGALILLYDLRWVDPAITILIALYILYLAFTEIGNPIRTLMLGSPPDIDSAGVIAAMRSVEGVHDVHHVHLWQMQEHEAALDCHVVVSREAWTRLETVKAAIKKELKQAHGIGHSSLEFEHIDHAHANAALYGHGMAGAENGGGGHAGHEHH</sequence>
<proteinExistence type="inferred from homology"/>
<feature type="domain" description="Cation efflux protein transmembrane" evidence="10">
    <location>
        <begin position="21"/>
        <end position="210"/>
    </location>
</feature>
<dbReference type="OrthoDB" id="9809646at2"/>
<evidence type="ECO:0000256" key="3">
    <source>
        <dbReference type="ARBA" id="ARBA00022448"/>
    </source>
</evidence>
<dbReference type="InterPro" id="IPR002524">
    <property type="entry name" value="Cation_efflux"/>
</dbReference>
<feature type="transmembrane region" description="Helical" evidence="9">
    <location>
        <begin position="117"/>
        <end position="141"/>
    </location>
</feature>
<dbReference type="InterPro" id="IPR027470">
    <property type="entry name" value="Cation_efflux_CTD"/>
</dbReference>
<dbReference type="PATRIC" id="fig|1653334.4.peg.1690"/>
<name>A0A0P7Y4W8_9HYPH</name>
<dbReference type="SUPFAM" id="SSF160240">
    <property type="entry name" value="Cation efflux protein cytoplasmic domain-like"/>
    <property type="match status" value="1"/>
</dbReference>
<dbReference type="InterPro" id="IPR027469">
    <property type="entry name" value="Cation_efflux_TMD_sf"/>
</dbReference>
<evidence type="ECO:0000259" key="11">
    <source>
        <dbReference type="Pfam" id="PF16916"/>
    </source>
</evidence>
<dbReference type="InterPro" id="IPR058533">
    <property type="entry name" value="Cation_efflux_TM"/>
</dbReference>
<evidence type="ECO:0000313" key="12">
    <source>
        <dbReference type="EMBL" id="KPQ11832.1"/>
    </source>
</evidence>
<keyword evidence="6 9" id="KW-1133">Transmembrane helix</keyword>
<feature type="transmembrane region" description="Helical" evidence="9">
    <location>
        <begin position="86"/>
        <end position="105"/>
    </location>
</feature>
<dbReference type="Proteomes" id="UP000182800">
    <property type="component" value="Unassembled WGS sequence"/>
</dbReference>
<dbReference type="Pfam" id="PF16916">
    <property type="entry name" value="ZT_dimer"/>
    <property type="match status" value="1"/>
</dbReference>
<dbReference type="GO" id="GO:0005886">
    <property type="term" value="C:plasma membrane"/>
    <property type="evidence" value="ECO:0007669"/>
    <property type="project" value="TreeGrafter"/>
</dbReference>
<evidence type="ECO:0000313" key="14">
    <source>
        <dbReference type="Proteomes" id="UP000050497"/>
    </source>
</evidence>
<dbReference type="GO" id="GO:0005385">
    <property type="term" value="F:zinc ion transmembrane transporter activity"/>
    <property type="evidence" value="ECO:0007669"/>
    <property type="project" value="TreeGrafter"/>
</dbReference>
<evidence type="ECO:0000256" key="6">
    <source>
        <dbReference type="ARBA" id="ARBA00022989"/>
    </source>
</evidence>
<evidence type="ECO:0000256" key="2">
    <source>
        <dbReference type="ARBA" id="ARBA00008873"/>
    </source>
</evidence>
<dbReference type="NCBIfam" id="TIGR01297">
    <property type="entry name" value="CDF"/>
    <property type="match status" value="1"/>
</dbReference>
<dbReference type="EMBL" id="LJSX01000005">
    <property type="protein sequence ID" value="KPQ11832.1"/>
    <property type="molecule type" value="Genomic_DNA"/>
</dbReference>
<dbReference type="InterPro" id="IPR036837">
    <property type="entry name" value="Cation_efflux_CTD_sf"/>
</dbReference>
<comment type="caution">
    <text evidence="12">The sequence shown here is derived from an EMBL/GenBank/DDBJ whole genome shotgun (WGS) entry which is preliminary data.</text>
</comment>
<keyword evidence="4 9" id="KW-0812">Transmembrane</keyword>